<reference evidence="12" key="1">
    <citation type="journal article" date="2019" name="BMC Genomics">
        <title>A new reference genome for Sorghum bicolor reveals high levels of sequence similarity between sweet and grain genotypes: implications for the genetics of sugar metabolism.</title>
        <authorList>
            <person name="Cooper E.A."/>
            <person name="Brenton Z.W."/>
            <person name="Flinn B.S."/>
            <person name="Jenkins J."/>
            <person name="Shu S."/>
            <person name="Flowers D."/>
            <person name="Luo F."/>
            <person name="Wang Y."/>
            <person name="Xia P."/>
            <person name="Barry K."/>
            <person name="Daum C."/>
            <person name="Lipzen A."/>
            <person name="Yoshinaga Y."/>
            <person name="Schmutz J."/>
            <person name="Saski C."/>
            <person name="Vermerris W."/>
            <person name="Kresovich S."/>
        </authorList>
    </citation>
    <scope>NUCLEOTIDE SEQUENCE</scope>
</reference>
<keyword evidence="10" id="KW-0325">Glycoprotein</keyword>
<proteinExistence type="inferred from homology"/>
<protein>
    <recommendedName>
        <fullName evidence="3">Aspergillus nuclease S1</fullName>
        <ecNumber evidence="3">3.1.30.1</ecNumber>
    </recommendedName>
</protein>
<evidence type="ECO:0000256" key="6">
    <source>
        <dbReference type="ARBA" id="ARBA00022729"/>
    </source>
</evidence>
<dbReference type="CDD" id="cd11010">
    <property type="entry name" value="S1-P1_nuclease"/>
    <property type="match status" value="1"/>
</dbReference>
<dbReference type="PANTHER" id="PTHR33146">
    <property type="entry name" value="ENDONUCLEASE 4"/>
    <property type="match status" value="1"/>
</dbReference>
<comment type="catalytic activity">
    <reaction evidence="1">
        <text>Endonucleolytic cleavage to 5'-phosphomononucleotide and 5'-phosphooligonucleotide end-products.</text>
        <dbReference type="EC" id="3.1.30.1"/>
    </reaction>
</comment>
<evidence type="ECO:0000256" key="2">
    <source>
        <dbReference type="ARBA" id="ARBA00009547"/>
    </source>
</evidence>
<keyword evidence="8" id="KW-0378">Hydrolase</keyword>
<dbReference type="OMA" id="DKYAMES"/>
<evidence type="ECO:0000256" key="4">
    <source>
        <dbReference type="ARBA" id="ARBA00022722"/>
    </source>
</evidence>
<gene>
    <name evidence="12" type="ORF">BDA96_06G267900</name>
</gene>
<dbReference type="GO" id="GO:0046872">
    <property type="term" value="F:metal ion binding"/>
    <property type="evidence" value="ECO:0007669"/>
    <property type="project" value="UniProtKB-KW"/>
</dbReference>
<dbReference type="GO" id="GO:0006308">
    <property type="term" value="P:DNA catabolic process"/>
    <property type="evidence" value="ECO:0007669"/>
    <property type="project" value="InterPro"/>
</dbReference>
<keyword evidence="5" id="KW-0479">Metal-binding</keyword>
<organism evidence="12 13">
    <name type="scientific">Sorghum bicolor</name>
    <name type="common">Sorghum</name>
    <name type="synonym">Sorghum vulgare</name>
    <dbReference type="NCBI Taxonomy" id="4558"/>
    <lineage>
        <taxon>Eukaryota</taxon>
        <taxon>Viridiplantae</taxon>
        <taxon>Streptophyta</taxon>
        <taxon>Embryophyta</taxon>
        <taxon>Tracheophyta</taxon>
        <taxon>Spermatophyta</taxon>
        <taxon>Magnoliopsida</taxon>
        <taxon>Liliopsida</taxon>
        <taxon>Poales</taxon>
        <taxon>Poaceae</taxon>
        <taxon>PACMAD clade</taxon>
        <taxon>Panicoideae</taxon>
        <taxon>Andropogonodae</taxon>
        <taxon>Andropogoneae</taxon>
        <taxon>Sorghinae</taxon>
        <taxon>Sorghum</taxon>
    </lineage>
</organism>
<accession>A0A921QV66</accession>
<evidence type="ECO:0000256" key="3">
    <source>
        <dbReference type="ARBA" id="ARBA00012562"/>
    </source>
</evidence>
<dbReference type="GO" id="GO:0004521">
    <property type="term" value="F:RNA endonuclease activity"/>
    <property type="evidence" value="ECO:0007669"/>
    <property type="project" value="UniProtKB-ARBA"/>
</dbReference>
<dbReference type="PANTHER" id="PTHR33146:SF13">
    <property type="entry name" value="ASPERGILLUS NUCLEASE S1"/>
    <property type="match status" value="1"/>
</dbReference>
<keyword evidence="6 11" id="KW-0732">Signal</keyword>
<dbReference type="Pfam" id="PF02265">
    <property type="entry name" value="S1-P1_nuclease"/>
    <property type="match status" value="1"/>
</dbReference>
<keyword evidence="4" id="KW-0540">Nuclease</keyword>
<dbReference type="OrthoDB" id="415257at2759"/>
<dbReference type="InterPro" id="IPR008947">
    <property type="entry name" value="PLipase_C/P1_nuclease_dom_sf"/>
</dbReference>
<dbReference type="AlphaFoldDB" id="A0A921QV66"/>
<dbReference type="FunFam" id="1.10.575.10:FF:000002">
    <property type="entry name" value="Endonuclease 2"/>
    <property type="match status" value="1"/>
</dbReference>
<dbReference type="SUPFAM" id="SSF48537">
    <property type="entry name" value="Phospholipase C/P1 nuclease"/>
    <property type="match status" value="1"/>
</dbReference>
<dbReference type="Proteomes" id="UP000807115">
    <property type="component" value="Chromosome 6"/>
</dbReference>
<dbReference type="EC" id="3.1.30.1" evidence="3"/>
<dbReference type="KEGG" id="sbi:8068497"/>
<dbReference type="EMBL" id="CM027685">
    <property type="protein sequence ID" value="KAG0527840.1"/>
    <property type="molecule type" value="Genomic_DNA"/>
</dbReference>
<dbReference type="InterPro" id="IPR003154">
    <property type="entry name" value="S1/P1nuclease"/>
</dbReference>
<evidence type="ECO:0000256" key="10">
    <source>
        <dbReference type="ARBA" id="ARBA00023180"/>
    </source>
</evidence>
<evidence type="ECO:0000256" key="8">
    <source>
        <dbReference type="ARBA" id="ARBA00022801"/>
    </source>
</evidence>
<keyword evidence="7" id="KW-0255">Endonuclease</keyword>
<sequence length="297" mass="33099">MRLLLLLQVLLFLFTVVARAPTAAHAWRKEGHYMVCKIAENFLTSEASAAVAKLLPDWAGGELAATCSWADDERRKYPWSGELHFADTQGDCQFIYDRDCHNMKGEKDMCVVGGINNYTAALMNSSAPSVDPTVSLMFLAHFLGDIHQPLHCGSVQDYGGNTIAISWYNRTMTNLHRVWDQDIVDKAMKDYYGNDLSIMTNVIMLNITENWSDEEEQWEMCTSKTKTCADKYAMESAQLACDVAYAGVKQGSVLGDEYFFSALPVVRKRIAQGGVRLAAILNRIFSESGSSSRLQSS</sequence>
<evidence type="ECO:0000256" key="7">
    <source>
        <dbReference type="ARBA" id="ARBA00022759"/>
    </source>
</evidence>
<name>A0A921QV66_SORBI</name>
<reference evidence="12" key="2">
    <citation type="submission" date="2020-10" db="EMBL/GenBank/DDBJ databases">
        <authorList>
            <person name="Cooper E.A."/>
            <person name="Brenton Z.W."/>
            <person name="Flinn B.S."/>
            <person name="Jenkins J."/>
            <person name="Shu S."/>
            <person name="Flowers D."/>
            <person name="Luo F."/>
            <person name="Wang Y."/>
            <person name="Xia P."/>
            <person name="Barry K."/>
            <person name="Daum C."/>
            <person name="Lipzen A."/>
            <person name="Yoshinaga Y."/>
            <person name="Schmutz J."/>
            <person name="Saski C."/>
            <person name="Vermerris W."/>
            <person name="Kresovich S."/>
        </authorList>
    </citation>
    <scope>NUCLEOTIDE SEQUENCE</scope>
</reference>
<feature type="chain" id="PRO_5037058920" description="Aspergillus nuclease S1" evidence="11">
    <location>
        <begin position="20"/>
        <end position="297"/>
    </location>
</feature>
<evidence type="ECO:0000313" key="12">
    <source>
        <dbReference type="EMBL" id="KAG0527840.1"/>
    </source>
</evidence>
<keyword evidence="9" id="KW-1015">Disulfide bond</keyword>
<feature type="signal peptide" evidence="11">
    <location>
        <begin position="1"/>
        <end position="19"/>
    </location>
</feature>
<dbReference type="Gene3D" id="1.10.575.10">
    <property type="entry name" value="P1 Nuclease"/>
    <property type="match status" value="1"/>
</dbReference>
<evidence type="ECO:0000256" key="11">
    <source>
        <dbReference type="SAM" id="SignalP"/>
    </source>
</evidence>
<evidence type="ECO:0000256" key="9">
    <source>
        <dbReference type="ARBA" id="ARBA00023157"/>
    </source>
</evidence>
<comment type="similarity">
    <text evidence="2">Belongs to the nuclease type I family.</text>
</comment>
<dbReference type="Gramene" id="EES11562">
    <property type="protein sequence ID" value="EES11562"/>
    <property type="gene ID" value="SORBI_3006G244500"/>
</dbReference>
<dbReference type="GO" id="GO:0003676">
    <property type="term" value="F:nucleic acid binding"/>
    <property type="evidence" value="ECO:0007669"/>
    <property type="project" value="InterPro"/>
</dbReference>
<comment type="caution">
    <text evidence="12">The sequence shown here is derived from an EMBL/GenBank/DDBJ whole genome shotgun (WGS) entry which is preliminary data.</text>
</comment>
<evidence type="ECO:0000313" key="13">
    <source>
        <dbReference type="Proteomes" id="UP000807115"/>
    </source>
</evidence>
<evidence type="ECO:0000256" key="1">
    <source>
        <dbReference type="ARBA" id="ARBA00000245"/>
    </source>
</evidence>
<evidence type="ECO:0000256" key="5">
    <source>
        <dbReference type="ARBA" id="ARBA00022723"/>
    </source>
</evidence>
<dbReference type="GO" id="GO:0000014">
    <property type="term" value="F:single-stranded DNA endodeoxyribonuclease activity"/>
    <property type="evidence" value="ECO:0007669"/>
    <property type="project" value="UniProtKB-ARBA"/>
</dbReference>